<reference evidence="11 12" key="1">
    <citation type="submission" date="2019-10" db="EMBL/GenBank/DDBJ databases">
        <title>Georgenia wutianyii sp. nov. and Georgenia yuyongxinii sp. nov. isolated from plateau pika (Ochotona curzoniae) in the Qinghai-Tibet plateau of China.</title>
        <authorList>
            <person name="Tian Z."/>
        </authorList>
    </citation>
    <scope>NUCLEOTIDE SEQUENCE [LARGE SCALE GENOMIC DNA]</scope>
    <source>
        <strain evidence="11 12">DSM 21501</strain>
    </source>
</reference>
<evidence type="ECO:0000256" key="1">
    <source>
        <dbReference type="ARBA" id="ARBA00004236"/>
    </source>
</evidence>
<sequence>MTSIVIAAHNEERVIGKCLDALLAGARPGELDVIVVANGCTDRTAQVAAARSGVRVLKVPEAGKSRALNAGDREATGFPRVYLDADLEATTEMVQRLCAALEDPGSGGPRPLAVAPRRVVDAAGRPRVVRAYFAINSRLPAYRGSLFGRGMFVLSAEGRARFGVFPEVVADDLFVDAQFTAAEKLQVDDVVMRVPAPLRTRDLVRRLVRVRRGGGALRASAARGEVTGSVRSSDRWSWLRDVVVPAPWLAPAAVVYVTVTLVAAALARRGSPQSWERDDSTRQAEAESR</sequence>
<dbReference type="AlphaFoldDB" id="A0A7J5UST4"/>
<proteinExistence type="inferred from homology"/>
<comment type="similarity">
    <text evidence="8">Belongs to the glycosyltransferase 2 family. CrtQ subfamily.</text>
</comment>
<dbReference type="Pfam" id="PF00535">
    <property type="entry name" value="Glycos_transf_2"/>
    <property type="match status" value="1"/>
</dbReference>
<feature type="domain" description="Glycosyltransferase 2-like" evidence="10">
    <location>
        <begin position="3"/>
        <end position="106"/>
    </location>
</feature>
<comment type="pathway">
    <text evidence="7">Carotenoid biosynthesis; staphyloxanthin biosynthesis; staphyloxanthin from farnesyl diphosphate: step 4/5.</text>
</comment>
<dbReference type="Proteomes" id="UP000451860">
    <property type="component" value="Unassembled WGS sequence"/>
</dbReference>
<evidence type="ECO:0000256" key="5">
    <source>
        <dbReference type="ARBA" id="ARBA00023136"/>
    </source>
</evidence>
<dbReference type="PANTHER" id="PTHR43646">
    <property type="entry name" value="GLYCOSYLTRANSFERASE"/>
    <property type="match status" value="1"/>
</dbReference>
<dbReference type="GO" id="GO:0016757">
    <property type="term" value="F:glycosyltransferase activity"/>
    <property type="evidence" value="ECO:0007669"/>
    <property type="project" value="UniProtKB-KW"/>
</dbReference>
<keyword evidence="3" id="KW-0328">Glycosyltransferase</keyword>
<keyword evidence="4 11" id="KW-0808">Transferase</keyword>
<comment type="caution">
    <text evidence="11">The sequence shown here is derived from an EMBL/GenBank/DDBJ whole genome shotgun (WGS) entry which is preliminary data.</text>
</comment>
<protein>
    <recommendedName>
        <fullName evidence="9">4,4'-diaponeurosporenoate glycosyltransferase</fullName>
    </recommendedName>
</protein>
<name>A0A7J5UST4_9MICO</name>
<dbReference type="GO" id="GO:0005886">
    <property type="term" value="C:plasma membrane"/>
    <property type="evidence" value="ECO:0007669"/>
    <property type="project" value="UniProtKB-SubCell"/>
</dbReference>
<evidence type="ECO:0000256" key="8">
    <source>
        <dbReference type="ARBA" id="ARBA00038120"/>
    </source>
</evidence>
<keyword evidence="12" id="KW-1185">Reference proteome</keyword>
<comment type="subcellular location">
    <subcellularLocation>
        <location evidence="1">Cell membrane</location>
    </subcellularLocation>
</comment>
<organism evidence="11 12">
    <name type="scientific">Georgenia thermotolerans</name>
    <dbReference type="NCBI Taxonomy" id="527326"/>
    <lineage>
        <taxon>Bacteria</taxon>
        <taxon>Bacillati</taxon>
        <taxon>Actinomycetota</taxon>
        <taxon>Actinomycetes</taxon>
        <taxon>Micrococcales</taxon>
        <taxon>Bogoriellaceae</taxon>
        <taxon>Georgenia</taxon>
    </lineage>
</organism>
<evidence type="ECO:0000256" key="2">
    <source>
        <dbReference type="ARBA" id="ARBA00022475"/>
    </source>
</evidence>
<evidence type="ECO:0000256" key="4">
    <source>
        <dbReference type="ARBA" id="ARBA00022679"/>
    </source>
</evidence>
<accession>A0A7J5UST4</accession>
<dbReference type="RefSeq" id="WP_152204315.1">
    <property type="nucleotide sequence ID" value="NZ_VUKF01000049.1"/>
</dbReference>
<comment type="function">
    <text evidence="6">Catalyzes the glycosylation of 4,4'-diaponeurosporenoate, i.e. the esterification of glucose at the C1'' position with the carboxyl group of 4,4'-diaponeurosporenic acid, to form glycosyl-4,4'-diaponeurosporenoate. This is a step in the biosynthesis of staphyloxanthin, an orange pigment present in most staphylococci strains.</text>
</comment>
<keyword evidence="5" id="KW-0472">Membrane</keyword>
<evidence type="ECO:0000259" key="10">
    <source>
        <dbReference type="Pfam" id="PF00535"/>
    </source>
</evidence>
<evidence type="ECO:0000256" key="9">
    <source>
        <dbReference type="ARBA" id="ARBA00040345"/>
    </source>
</evidence>
<dbReference type="SUPFAM" id="SSF53448">
    <property type="entry name" value="Nucleotide-diphospho-sugar transferases"/>
    <property type="match status" value="1"/>
</dbReference>
<evidence type="ECO:0000313" key="11">
    <source>
        <dbReference type="EMBL" id="KAE8764893.1"/>
    </source>
</evidence>
<dbReference type="PANTHER" id="PTHR43646:SF2">
    <property type="entry name" value="GLYCOSYLTRANSFERASE 2-LIKE DOMAIN-CONTAINING PROTEIN"/>
    <property type="match status" value="1"/>
</dbReference>
<dbReference type="Gene3D" id="3.90.550.10">
    <property type="entry name" value="Spore Coat Polysaccharide Biosynthesis Protein SpsA, Chain A"/>
    <property type="match status" value="1"/>
</dbReference>
<dbReference type="InterPro" id="IPR029044">
    <property type="entry name" value="Nucleotide-diphossugar_trans"/>
</dbReference>
<keyword evidence="2" id="KW-1003">Cell membrane</keyword>
<evidence type="ECO:0000256" key="6">
    <source>
        <dbReference type="ARBA" id="ARBA00037281"/>
    </source>
</evidence>
<evidence type="ECO:0000256" key="7">
    <source>
        <dbReference type="ARBA" id="ARBA00037904"/>
    </source>
</evidence>
<dbReference type="InterPro" id="IPR001173">
    <property type="entry name" value="Glyco_trans_2-like"/>
</dbReference>
<evidence type="ECO:0000313" key="12">
    <source>
        <dbReference type="Proteomes" id="UP000451860"/>
    </source>
</evidence>
<gene>
    <name evidence="11" type="ORF">GB883_06710</name>
</gene>
<dbReference type="OrthoDB" id="9771846at2"/>
<dbReference type="EMBL" id="WHJE01000020">
    <property type="protein sequence ID" value="KAE8764893.1"/>
    <property type="molecule type" value="Genomic_DNA"/>
</dbReference>
<evidence type="ECO:0000256" key="3">
    <source>
        <dbReference type="ARBA" id="ARBA00022676"/>
    </source>
</evidence>